<dbReference type="OrthoDB" id="1045822at2759"/>
<keyword evidence="2" id="KW-0812">Transmembrane</keyword>
<reference evidence="3 4" key="1">
    <citation type="journal article" date="2018" name="Plant J.">
        <title>Genome sequences of Chlorella sorokiniana UTEX 1602 and Micractinium conductrix SAG 241.80: implications to maltose excretion by a green alga.</title>
        <authorList>
            <person name="Arriola M.B."/>
            <person name="Velmurugan N."/>
            <person name="Zhang Y."/>
            <person name="Plunkett M.H."/>
            <person name="Hondzo H."/>
            <person name="Barney B.M."/>
        </authorList>
    </citation>
    <scope>NUCLEOTIDE SEQUENCE [LARGE SCALE GENOMIC DNA]</scope>
    <source>
        <strain evidence="4">UTEX 1602</strain>
    </source>
</reference>
<feature type="region of interest" description="Disordered" evidence="1">
    <location>
        <begin position="362"/>
        <end position="389"/>
    </location>
</feature>
<evidence type="ECO:0000313" key="4">
    <source>
        <dbReference type="Proteomes" id="UP000239899"/>
    </source>
</evidence>
<keyword evidence="2" id="KW-0472">Membrane</keyword>
<evidence type="ECO:0000313" key="3">
    <source>
        <dbReference type="EMBL" id="PRW33678.1"/>
    </source>
</evidence>
<comment type="caution">
    <text evidence="3">The sequence shown here is derived from an EMBL/GenBank/DDBJ whole genome shotgun (WGS) entry which is preliminary data.</text>
</comment>
<proteinExistence type="predicted"/>
<evidence type="ECO:0000256" key="1">
    <source>
        <dbReference type="SAM" id="MobiDB-lite"/>
    </source>
</evidence>
<dbReference type="EMBL" id="LHPG02000016">
    <property type="protein sequence ID" value="PRW33678.1"/>
    <property type="molecule type" value="Genomic_DNA"/>
</dbReference>
<sequence length="420" mass="47871">MERLRQCWGTWHTSWGAWPELQAHYPPRHSDYRDSTPEPLESMFRLYQPVVQEGRWTHGLCEMWFWKLKPVKHSVHIPCWDSFKWNPLKWRGPCFGRTFEECYWTGLRQTRWARAVYAAGLGREYVMPVRDIGRHGYKSDIKALCWMYFLMGCLFGCGFGQLFTLGGNICCNFGAWFSCHARERMRRRYHLPPTFCLPPGVDDFLVHFFCLYCASHQELRELAVRGVDGPGMHILDVLPHAFPNAPGIRAAVADRRAVRERMLAQPPKMFRARRPRDMPTFRQKLAGAAVSLAEAAASEESGSTGDREPPLAVDLQAHPYPDEASSEEQDVGQGWLSYAPPPAQAMDREVATVPASAWLAQQQRVDERRQHGSGRFGRGSPLSELRAKSEVAARPAEVAALEQDAEGRLRVAPRAWSVAY</sequence>
<dbReference type="STRING" id="3076.A0A2P6THA4"/>
<keyword evidence="2" id="KW-1133">Transmembrane helix</keyword>
<feature type="compositionally biased region" description="Low complexity" evidence="1">
    <location>
        <begin position="292"/>
        <end position="303"/>
    </location>
</feature>
<protein>
    <submittedName>
        <fullName evidence="3">PLANT CADMIUM RESISTANCE 2-like</fullName>
    </submittedName>
</protein>
<evidence type="ECO:0000256" key="2">
    <source>
        <dbReference type="SAM" id="Phobius"/>
    </source>
</evidence>
<accession>A0A2P6THA4</accession>
<name>A0A2P6THA4_CHLSO</name>
<feature type="transmembrane region" description="Helical" evidence="2">
    <location>
        <begin position="143"/>
        <end position="163"/>
    </location>
</feature>
<dbReference type="InterPro" id="IPR006461">
    <property type="entry name" value="PLAC_motif_containing"/>
</dbReference>
<organism evidence="3 4">
    <name type="scientific">Chlorella sorokiniana</name>
    <name type="common">Freshwater green alga</name>
    <dbReference type="NCBI Taxonomy" id="3076"/>
    <lineage>
        <taxon>Eukaryota</taxon>
        <taxon>Viridiplantae</taxon>
        <taxon>Chlorophyta</taxon>
        <taxon>core chlorophytes</taxon>
        <taxon>Trebouxiophyceae</taxon>
        <taxon>Chlorellales</taxon>
        <taxon>Chlorellaceae</taxon>
        <taxon>Chlorella clade</taxon>
        <taxon>Chlorella</taxon>
    </lineage>
</organism>
<dbReference type="Proteomes" id="UP000239899">
    <property type="component" value="Unassembled WGS sequence"/>
</dbReference>
<feature type="region of interest" description="Disordered" evidence="1">
    <location>
        <begin position="292"/>
        <end position="313"/>
    </location>
</feature>
<keyword evidence="4" id="KW-1185">Reference proteome</keyword>
<gene>
    <name evidence="3" type="ORF">C2E21_7502</name>
</gene>
<dbReference type="AlphaFoldDB" id="A0A2P6THA4"/>
<dbReference type="NCBIfam" id="TIGR01571">
    <property type="entry name" value="A_thal_Cys_rich"/>
    <property type="match status" value="1"/>
</dbReference>